<dbReference type="CDD" id="cd17535">
    <property type="entry name" value="REC_NarL-like"/>
    <property type="match status" value="1"/>
</dbReference>
<evidence type="ECO:0000259" key="10">
    <source>
        <dbReference type="PROSITE" id="PS50112"/>
    </source>
</evidence>
<keyword evidence="4" id="KW-0808">Transferase</keyword>
<dbReference type="SUPFAM" id="SSF52172">
    <property type="entry name" value="CheY-like"/>
    <property type="match status" value="1"/>
</dbReference>
<dbReference type="STRING" id="208445.SAMN04489727_8660"/>
<dbReference type="Pfam" id="PF02518">
    <property type="entry name" value="HATPase_c"/>
    <property type="match status" value="1"/>
</dbReference>
<evidence type="ECO:0000256" key="6">
    <source>
        <dbReference type="PROSITE-ProRule" id="PRU00169"/>
    </source>
</evidence>
<dbReference type="InterPro" id="IPR011006">
    <property type="entry name" value="CheY-like_superfamily"/>
</dbReference>
<dbReference type="Proteomes" id="UP000199622">
    <property type="component" value="Unassembled WGS sequence"/>
</dbReference>
<dbReference type="PANTHER" id="PTHR43547:SF2">
    <property type="entry name" value="HYBRID SIGNAL TRANSDUCTION HISTIDINE KINASE C"/>
    <property type="match status" value="1"/>
</dbReference>
<keyword evidence="4" id="KW-0418">Kinase</keyword>
<dbReference type="EMBL" id="FNSO01000004">
    <property type="protein sequence ID" value="SED63158.1"/>
    <property type="molecule type" value="Genomic_DNA"/>
</dbReference>
<evidence type="ECO:0000256" key="1">
    <source>
        <dbReference type="ARBA" id="ARBA00000085"/>
    </source>
</evidence>
<dbReference type="PANTHER" id="PTHR43547">
    <property type="entry name" value="TWO-COMPONENT HISTIDINE KINASE"/>
    <property type="match status" value="1"/>
</dbReference>
<proteinExistence type="predicted"/>
<dbReference type="PROSITE" id="PS50110">
    <property type="entry name" value="RESPONSE_REGULATORY"/>
    <property type="match status" value="1"/>
</dbReference>
<dbReference type="GO" id="GO:0000155">
    <property type="term" value="F:phosphorelay sensor kinase activity"/>
    <property type="evidence" value="ECO:0007669"/>
    <property type="project" value="TreeGrafter"/>
</dbReference>
<dbReference type="Pfam" id="PF00072">
    <property type="entry name" value="Response_reg"/>
    <property type="match status" value="1"/>
</dbReference>
<feature type="compositionally biased region" description="Basic residues" evidence="7">
    <location>
        <begin position="354"/>
        <end position="379"/>
    </location>
</feature>
<keyword evidence="5" id="KW-0902">Two-component regulatory system</keyword>
<dbReference type="PROSITE" id="PS50109">
    <property type="entry name" value="HIS_KIN"/>
    <property type="match status" value="1"/>
</dbReference>
<dbReference type="PRINTS" id="PR00344">
    <property type="entry name" value="BCTRLSENSOR"/>
</dbReference>
<dbReference type="OrthoDB" id="3273043at2"/>
<dbReference type="SMART" id="SM00387">
    <property type="entry name" value="HATPase_c"/>
    <property type="match status" value="1"/>
</dbReference>
<dbReference type="SUPFAM" id="SSF55874">
    <property type="entry name" value="ATPase domain of HSP90 chaperone/DNA topoisomerase II/histidine kinase"/>
    <property type="match status" value="1"/>
</dbReference>
<evidence type="ECO:0000313" key="11">
    <source>
        <dbReference type="EMBL" id="SED63158.1"/>
    </source>
</evidence>
<keyword evidence="12" id="KW-1185">Reference proteome</keyword>
<evidence type="ECO:0000256" key="4">
    <source>
        <dbReference type="ARBA" id="ARBA00022777"/>
    </source>
</evidence>
<dbReference type="InterPro" id="IPR013767">
    <property type="entry name" value="PAS_fold"/>
</dbReference>
<dbReference type="InterPro" id="IPR036890">
    <property type="entry name" value="HATPase_C_sf"/>
</dbReference>
<accession>A0A1H5C9J5</accession>
<evidence type="ECO:0000256" key="3">
    <source>
        <dbReference type="ARBA" id="ARBA00022553"/>
    </source>
</evidence>
<dbReference type="CDD" id="cd00130">
    <property type="entry name" value="PAS"/>
    <property type="match status" value="1"/>
</dbReference>
<dbReference type="InterPro" id="IPR058245">
    <property type="entry name" value="NreC/VraR/RcsB-like_REC"/>
</dbReference>
<dbReference type="InterPro" id="IPR035965">
    <property type="entry name" value="PAS-like_dom_sf"/>
</dbReference>
<feature type="domain" description="PAS" evidence="10">
    <location>
        <begin position="1"/>
        <end position="63"/>
    </location>
</feature>
<feature type="region of interest" description="Disordered" evidence="7">
    <location>
        <begin position="345"/>
        <end position="427"/>
    </location>
</feature>
<dbReference type="InterPro" id="IPR001789">
    <property type="entry name" value="Sig_transdc_resp-reg_receiver"/>
</dbReference>
<dbReference type="PROSITE" id="PS50112">
    <property type="entry name" value="PAS"/>
    <property type="match status" value="1"/>
</dbReference>
<dbReference type="Gene3D" id="3.40.50.2300">
    <property type="match status" value="1"/>
</dbReference>
<comment type="catalytic activity">
    <reaction evidence="1">
        <text>ATP + protein L-histidine = ADP + protein N-phospho-L-histidine.</text>
        <dbReference type="EC" id="2.7.13.3"/>
    </reaction>
</comment>
<evidence type="ECO:0000256" key="2">
    <source>
        <dbReference type="ARBA" id="ARBA00012438"/>
    </source>
</evidence>
<evidence type="ECO:0000313" key="12">
    <source>
        <dbReference type="Proteomes" id="UP000199622"/>
    </source>
</evidence>
<keyword evidence="3 6" id="KW-0597">Phosphoprotein</keyword>
<evidence type="ECO:0000256" key="5">
    <source>
        <dbReference type="ARBA" id="ARBA00023012"/>
    </source>
</evidence>
<dbReference type="InterPro" id="IPR000014">
    <property type="entry name" value="PAS"/>
</dbReference>
<dbReference type="InterPro" id="IPR005467">
    <property type="entry name" value="His_kinase_dom"/>
</dbReference>
<feature type="domain" description="Response regulatory" evidence="9">
    <location>
        <begin position="223"/>
        <end position="339"/>
    </location>
</feature>
<dbReference type="Pfam" id="PF00989">
    <property type="entry name" value="PAS"/>
    <property type="match status" value="1"/>
</dbReference>
<sequence>MLASVTDAIVGVDRAGNIALVNDRTEELFRYPEHELSGRPVEILLAEHSRSSHERHREAFMAAPQARPMGVGLDLVGRRKDGTELPADIALRPLTMAGPSYGGTLVAAVVRDVTERRRAELAARELRDARLRRRHALEINDTVVQGLTTAMYALERGSRPSALRALRSTLGAARDMMQNLLGDGVAISAGELVRESPATLDSAGEYETVVARPRRGGALPRIGLVLADDSTEISLALRAFAESLSGVDVVGEAADGAEAVRVVTECRPDVLLLDLAMPVLDGLQALPRIRQASPDTKVIVLSGSGRDQAAEQALAAGADAFVEKGGSLRKLATAYPDRCGVRHLRAAPGWRPPAGRRRTGPGPRTHRPRQPPPRRARRTGRADRKPPGLGRHPLGNHHRPRPAPHPAGAHQPDLQRGQVQPPRHPIGITVTESDETIDIAITDHGPGIGPQYRDRLFGKFARFGPQAGLGLGLYICREIAREHGGDVTLAGTGPAGTTFVVSLPRFID</sequence>
<protein>
    <recommendedName>
        <fullName evidence="2">histidine kinase</fullName>
        <ecNumber evidence="2">2.7.13.3</ecNumber>
    </recommendedName>
</protein>
<organism evidence="11 12">
    <name type="scientific">Amycolatopsis tolypomycina</name>
    <dbReference type="NCBI Taxonomy" id="208445"/>
    <lineage>
        <taxon>Bacteria</taxon>
        <taxon>Bacillati</taxon>
        <taxon>Actinomycetota</taxon>
        <taxon>Actinomycetes</taxon>
        <taxon>Pseudonocardiales</taxon>
        <taxon>Pseudonocardiaceae</taxon>
        <taxon>Amycolatopsis</taxon>
    </lineage>
</organism>
<evidence type="ECO:0000256" key="7">
    <source>
        <dbReference type="SAM" id="MobiDB-lite"/>
    </source>
</evidence>
<reference evidence="12" key="1">
    <citation type="submission" date="2016-10" db="EMBL/GenBank/DDBJ databases">
        <authorList>
            <person name="Varghese N."/>
            <person name="Submissions S."/>
        </authorList>
    </citation>
    <scope>NUCLEOTIDE SEQUENCE [LARGE SCALE GENOMIC DNA]</scope>
    <source>
        <strain evidence="12">DSM 44544</strain>
    </source>
</reference>
<dbReference type="CDD" id="cd00075">
    <property type="entry name" value="HATPase"/>
    <property type="match status" value="1"/>
</dbReference>
<dbReference type="Gene3D" id="3.30.450.20">
    <property type="entry name" value="PAS domain"/>
    <property type="match status" value="1"/>
</dbReference>
<dbReference type="Gene3D" id="3.30.565.10">
    <property type="entry name" value="Histidine kinase-like ATPase, C-terminal domain"/>
    <property type="match status" value="1"/>
</dbReference>
<gene>
    <name evidence="11" type="ORF">SAMN04489727_8660</name>
</gene>
<feature type="domain" description="Histidine kinase" evidence="8">
    <location>
        <begin position="426"/>
        <end position="507"/>
    </location>
</feature>
<dbReference type="GO" id="GO:0006355">
    <property type="term" value="P:regulation of DNA-templated transcription"/>
    <property type="evidence" value="ECO:0007669"/>
    <property type="project" value="InterPro"/>
</dbReference>
<dbReference type="InterPro" id="IPR004358">
    <property type="entry name" value="Sig_transdc_His_kin-like_C"/>
</dbReference>
<evidence type="ECO:0000259" key="9">
    <source>
        <dbReference type="PROSITE" id="PS50110"/>
    </source>
</evidence>
<dbReference type="EC" id="2.7.13.3" evidence="2"/>
<dbReference type="AlphaFoldDB" id="A0A1H5C9J5"/>
<dbReference type="InterPro" id="IPR003594">
    <property type="entry name" value="HATPase_dom"/>
</dbReference>
<evidence type="ECO:0000259" key="8">
    <source>
        <dbReference type="PROSITE" id="PS50109"/>
    </source>
</evidence>
<dbReference type="SMART" id="SM00448">
    <property type="entry name" value="REC"/>
    <property type="match status" value="1"/>
</dbReference>
<feature type="modified residue" description="4-aspartylphosphate" evidence="6">
    <location>
        <position position="274"/>
    </location>
</feature>
<name>A0A1H5C9J5_9PSEU</name>
<dbReference type="NCBIfam" id="TIGR00229">
    <property type="entry name" value="sensory_box"/>
    <property type="match status" value="1"/>
</dbReference>
<dbReference type="SUPFAM" id="SSF55785">
    <property type="entry name" value="PYP-like sensor domain (PAS domain)"/>
    <property type="match status" value="1"/>
</dbReference>
<dbReference type="RefSeq" id="WP_091317966.1">
    <property type="nucleotide sequence ID" value="NZ_FNSO01000004.1"/>
</dbReference>